<evidence type="ECO:0000313" key="2">
    <source>
        <dbReference type="EMBL" id="RSL93228.1"/>
    </source>
</evidence>
<name>A0A428STX0_9HYPO</name>
<evidence type="ECO:0000256" key="1">
    <source>
        <dbReference type="SAM" id="MobiDB-lite"/>
    </source>
</evidence>
<gene>
    <name evidence="2" type="ORF">CEP52_013391</name>
</gene>
<dbReference type="AlphaFoldDB" id="A0A428STX0"/>
<keyword evidence="3" id="KW-1185">Reference proteome</keyword>
<sequence length="116" mass="12394">MNGTESPESQKPPPSTNGHASTNSSLAAKKRKKDGLKPIITMEGANPHPAIGAGKAQHRRQYEDETGATASLTFSVRAQWPLAKRHSSGLSEDGQRRHMARYCITLQKTAAGSEAG</sequence>
<feature type="region of interest" description="Disordered" evidence="1">
    <location>
        <begin position="1"/>
        <end position="67"/>
    </location>
</feature>
<protein>
    <submittedName>
        <fullName evidence="2">Uncharacterized protein</fullName>
    </submittedName>
</protein>
<organism evidence="2 3">
    <name type="scientific">Fusarium oligoseptatum</name>
    <dbReference type="NCBI Taxonomy" id="2604345"/>
    <lineage>
        <taxon>Eukaryota</taxon>
        <taxon>Fungi</taxon>
        <taxon>Dikarya</taxon>
        <taxon>Ascomycota</taxon>
        <taxon>Pezizomycotina</taxon>
        <taxon>Sordariomycetes</taxon>
        <taxon>Hypocreomycetidae</taxon>
        <taxon>Hypocreales</taxon>
        <taxon>Nectriaceae</taxon>
        <taxon>Fusarium</taxon>
        <taxon>Fusarium solani species complex</taxon>
    </lineage>
</organism>
<reference evidence="2 3" key="1">
    <citation type="submission" date="2017-06" db="EMBL/GenBank/DDBJ databases">
        <title>Comparative genomic analysis of Ambrosia Fusariam Clade fungi.</title>
        <authorList>
            <person name="Stajich J.E."/>
            <person name="Carrillo J."/>
            <person name="Kijimoto T."/>
            <person name="Eskalen A."/>
            <person name="O'Donnell K."/>
            <person name="Kasson M."/>
        </authorList>
    </citation>
    <scope>NUCLEOTIDE SEQUENCE [LARGE SCALE GENOMIC DNA]</scope>
    <source>
        <strain evidence="2 3">NRRL62579</strain>
    </source>
</reference>
<comment type="caution">
    <text evidence="2">The sequence shown here is derived from an EMBL/GenBank/DDBJ whole genome shotgun (WGS) entry which is preliminary data.</text>
</comment>
<dbReference type="EMBL" id="NKCK01000188">
    <property type="protein sequence ID" value="RSL93228.1"/>
    <property type="molecule type" value="Genomic_DNA"/>
</dbReference>
<evidence type="ECO:0000313" key="3">
    <source>
        <dbReference type="Proteomes" id="UP000287144"/>
    </source>
</evidence>
<dbReference type="Proteomes" id="UP000287144">
    <property type="component" value="Unassembled WGS sequence"/>
</dbReference>
<proteinExistence type="predicted"/>
<accession>A0A428STX0</accession>
<feature type="compositionally biased region" description="Polar residues" evidence="1">
    <location>
        <begin position="16"/>
        <end position="26"/>
    </location>
</feature>